<sequence>MKLILPLIILIIAFSNAAKISKDESISIKTKDSGLTYINFLPYDENCKNQIPGIGFGTIGGTYCVGNITQTFGSTLTAHIVDDSNEYVNLTSSTDDYCTNQAAGQIFKVGQCAYYEWSKTNYYVSITNEPQIPSGSYAFKDEGDTCDQVFSYWFMAQGTIIPDYFLNQTSTYTCSRGTPYVTVCNGLGNVHTPSECVYLKNVQTCFNDGYNSQPYNIYCS</sequence>
<protein>
    <submittedName>
        <fullName evidence="2">Uncharacterized protein</fullName>
    </submittedName>
</protein>
<proteinExistence type="predicted"/>
<keyword evidence="3" id="KW-1185">Reference proteome</keyword>
<dbReference type="PANTHER" id="PTHR39523">
    <property type="entry name" value="TRANSMEMBRANE PROTEIN"/>
    <property type="match status" value="1"/>
</dbReference>
<dbReference type="Proteomes" id="UP001344447">
    <property type="component" value="Unassembled WGS sequence"/>
</dbReference>
<name>A0AAN7U1I9_9MYCE</name>
<feature type="chain" id="PRO_5043003871" evidence="1">
    <location>
        <begin position="18"/>
        <end position="220"/>
    </location>
</feature>
<dbReference type="PANTHER" id="PTHR39523:SF1">
    <property type="entry name" value="TRANSMEMBRANE PROTEIN"/>
    <property type="match status" value="1"/>
</dbReference>
<accession>A0AAN7U1I9</accession>
<gene>
    <name evidence="2" type="ORF">RB653_009174</name>
</gene>
<dbReference type="EMBL" id="JAVFKY010000003">
    <property type="protein sequence ID" value="KAK5579491.1"/>
    <property type="molecule type" value="Genomic_DNA"/>
</dbReference>
<evidence type="ECO:0000313" key="3">
    <source>
        <dbReference type="Proteomes" id="UP001344447"/>
    </source>
</evidence>
<comment type="caution">
    <text evidence="2">The sequence shown here is derived from an EMBL/GenBank/DDBJ whole genome shotgun (WGS) entry which is preliminary data.</text>
</comment>
<dbReference type="AlphaFoldDB" id="A0AAN7U1I9"/>
<reference evidence="2 3" key="1">
    <citation type="submission" date="2023-11" db="EMBL/GenBank/DDBJ databases">
        <title>Dfirmibasis_genome.</title>
        <authorList>
            <person name="Edelbroek B."/>
            <person name="Kjellin J."/>
            <person name="Jerlstrom-Hultqvist J."/>
            <person name="Soderbom F."/>
        </authorList>
    </citation>
    <scope>NUCLEOTIDE SEQUENCE [LARGE SCALE GENOMIC DNA]</scope>
    <source>
        <strain evidence="2 3">TNS-C-14</strain>
    </source>
</reference>
<keyword evidence="1" id="KW-0732">Signal</keyword>
<evidence type="ECO:0000313" key="2">
    <source>
        <dbReference type="EMBL" id="KAK5579491.1"/>
    </source>
</evidence>
<organism evidence="2 3">
    <name type="scientific">Dictyostelium firmibasis</name>
    <dbReference type="NCBI Taxonomy" id="79012"/>
    <lineage>
        <taxon>Eukaryota</taxon>
        <taxon>Amoebozoa</taxon>
        <taxon>Evosea</taxon>
        <taxon>Eumycetozoa</taxon>
        <taxon>Dictyostelia</taxon>
        <taxon>Dictyosteliales</taxon>
        <taxon>Dictyosteliaceae</taxon>
        <taxon>Dictyostelium</taxon>
    </lineage>
</organism>
<evidence type="ECO:0000256" key="1">
    <source>
        <dbReference type="SAM" id="SignalP"/>
    </source>
</evidence>
<feature type="signal peptide" evidence="1">
    <location>
        <begin position="1"/>
        <end position="17"/>
    </location>
</feature>